<feature type="transmembrane region" description="Helical" evidence="6">
    <location>
        <begin position="460"/>
        <end position="477"/>
    </location>
</feature>
<feature type="transmembrane region" description="Helical" evidence="6">
    <location>
        <begin position="374"/>
        <end position="393"/>
    </location>
</feature>
<evidence type="ECO:0000256" key="3">
    <source>
        <dbReference type="ARBA" id="ARBA00022692"/>
    </source>
</evidence>
<feature type="transmembrane region" description="Helical" evidence="6">
    <location>
        <begin position="235"/>
        <end position="256"/>
    </location>
</feature>
<dbReference type="InterPro" id="IPR002293">
    <property type="entry name" value="AA/rel_permease1"/>
</dbReference>
<dbReference type="EMBL" id="JBHUEY010000006">
    <property type="protein sequence ID" value="MFD1784733.1"/>
    <property type="molecule type" value="Genomic_DNA"/>
</dbReference>
<keyword evidence="4 6" id="KW-1133">Transmembrane helix</keyword>
<feature type="transmembrane region" description="Helical" evidence="6">
    <location>
        <begin position="159"/>
        <end position="182"/>
    </location>
</feature>
<dbReference type="RefSeq" id="WP_377280872.1">
    <property type="nucleotide sequence ID" value="NZ_JBHRSI010000002.1"/>
</dbReference>
<evidence type="ECO:0000256" key="2">
    <source>
        <dbReference type="ARBA" id="ARBA00022448"/>
    </source>
</evidence>
<dbReference type="Proteomes" id="UP001597237">
    <property type="component" value="Unassembled WGS sequence"/>
</dbReference>
<comment type="subcellular location">
    <subcellularLocation>
        <location evidence="1">Membrane</location>
        <topology evidence="1">Multi-pass membrane protein</topology>
    </subcellularLocation>
</comment>
<feature type="transmembrane region" description="Helical" evidence="6">
    <location>
        <begin position="277"/>
        <end position="302"/>
    </location>
</feature>
<keyword evidence="8" id="KW-1185">Reference proteome</keyword>
<evidence type="ECO:0000256" key="1">
    <source>
        <dbReference type="ARBA" id="ARBA00004141"/>
    </source>
</evidence>
<keyword evidence="5 6" id="KW-0472">Membrane</keyword>
<sequence>MHLFAKKPIDVLLAQASEEGEHTLKRGLGPIAVVALGVGAVIGAGIFVLTGQQAAVNAGPAIVLSFVLAGLTCAAAALCYAELASMIPVSGSAYTYSYATMGQFVAWIIAWDLIVEYLFAAGTVAAGWSGYLRNFVEGFGYSLPTEWVTAPYTFTGHELVATGAILNLPAMFIVGLTAVILISGITQSALFNNLIVALKVLVVLAVIGFGFAYVTPEYWTPFIPERTAPIGDEPGRYGVQGIVTAAGVIFFAYIGFEAVSTAAQEARNPQKTMPIGILGSLAICTVLYILMALVITGLAHYSTLNSPAPVAVALQNVPALHWLRQVVNAGVVIGLGSTILTLLYGQSRIFYAMARDGLLPAAFGRINPKTRTPAVGTAITAVAAGLMGGLFPIGILGELVSVGTLLAFAVICGGVLWLRVRHPEMKRSFRTPFVWFTAPLGIAACLYLVANLGWPTLMRLFIWMAIGLAVYFGWAYWHARRFEAARAAPAE</sequence>
<dbReference type="PANTHER" id="PTHR43243">
    <property type="entry name" value="INNER MEMBRANE TRANSPORTER YGJI-RELATED"/>
    <property type="match status" value="1"/>
</dbReference>
<reference evidence="8" key="1">
    <citation type="journal article" date="2019" name="Int. J. Syst. Evol. Microbiol.">
        <title>The Global Catalogue of Microorganisms (GCM) 10K type strain sequencing project: providing services to taxonomists for standard genome sequencing and annotation.</title>
        <authorList>
            <consortium name="The Broad Institute Genomics Platform"/>
            <consortium name="The Broad Institute Genome Sequencing Center for Infectious Disease"/>
            <person name="Wu L."/>
            <person name="Ma J."/>
        </authorList>
    </citation>
    <scope>NUCLEOTIDE SEQUENCE [LARGE SCALE GENOMIC DNA]</scope>
    <source>
        <strain evidence="8">DFY28</strain>
    </source>
</reference>
<dbReference type="PIRSF" id="PIRSF006060">
    <property type="entry name" value="AA_transporter"/>
    <property type="match status" value="1"/>
</dbReference>
<proteinExistence type="predicted"/>
<evidence type="ECO:0000256" key="6">
    <source>
        <dbReference type="SAM" id="Phobius"/>
    </source>
</evidence>
<feature type="transmembrane region" description="Helical" evidence="6">
    <location>
        <begin position="61"/>
        <end position="83"/>
    </location>
</feature>
<feature type="transmembrane region" description="Helical" evidence="6">
    <location>
        <begin position="399"/>
        <end position="420"/>
    </location>
</feature>
<dbReference type="Gene3D" id="1.20.1740.10">
    <property type="entry name" value="Amino acid/polyamine transporter I"/>
    <property type="match status" value="1"/>
</dbReference>
<keyword evidence="2" id="KW-0813">Transport</keyword>
<feature type="transmembrane region" description="Helical" evidence="6">
    <location>
        <begin position="28"/>
        <end position="49"/>
    </location>
</feature>
<evidence type="ECO:0000256" key="4">
    <source>
        <dbReference type="ARBA" id="ARBA00022989"/>
    </source>
</evidence>
<organism evidence="7 8">
    <name type="scientific">Phenylobacterium terrae</name>
    <dbReference type="NCBI Taxonomy" id="2665495"/>
    <lineage>
        <taxon>Bacteria</taxon>
        <taxon>Pseudomonadati</taxon>
        <taxon>Pseudomonadota</taxon>
        <taxon>Alphaproteobacteria</taxon>
        <taxon>Caulobacterales</taxon>
        <taxon>Caulobacteraceae</taxon>
        <taxon>Phenylobacterium</taxon>
    </lineage>
</organism>
<keyword evidence="3 6" id="KW-0812">Transmembrane</keyword>
<feature type="transmembrane region" description="Helical" evidence="6">
    <location>
        <begin position="194"/>
        <end position="215"/>
    </location>
</feature>
<dbReference type="Pfam" id="PF13520">
    <property type="entry name" value="AA_permease_2"/>
    <property type="match status" value="1"/>
</dbReference>
<protein>
    <submittedName>
        <fullName evidence="7">Amino acid permease</fullName>
    </submittedName>
</protein>
<gene>
    <name evidence="7" type="ORF">ACFSC0_15120</name>
</gene>
<feature type="transmembrane region" description="Helical" evidence="6">
    <location>
        <begin position="322"/>
        <end position="345"/>
    </location>
</feature>
<evidence type="ECO:0000313" key="7">
    <source>
        <dbReference type="EMBL" id="MFD1784733.1"/>
    </source>
</evidence>
<evidence type="ECO:0000313" key="8">
    <source>
        <dbReference type="Proteomes" id="UP001597237"/>
    </source>
</evidence>
<feature type="transmembrane region" description="Helical" evidence="6">
    <location>
        <begin position="104"/>
        <end position="128"/>
    </location>
</feature>
<dbReference type="PANTHER" id="PTHR43243:SF4">
    <property type="entry name" value="CATIONIC AMINO ACID TRANSPORTER 4"/>
    <property type="match status" value="1"/>
</dbReference>
<name>A0ABW4N4S3_9CAUL</name>
<accession>A0ABW4N4S3</accession>
<feature type="transmembrane region" description="Helical" evidence="6">
    <location>
        <begin position="432"/>
        <end position="454"/>
    </location>
</feature>
<evidence type="ECO:0000256" key="5">
    <source>
        <dbReference type="ARBA" id="ARBA00023136"/>
    </source>
</evidence>
<comment type="caution">
    <text evidence="7">The sequence shown here is derived from an EMBL/GenBank/DDBJ whole genome shotgun (WGS) entry which is preliminary data.</text>
</comment>